<evidence type="ECO:0000256" key="1">
    <source>
        <dbReference type="SAM" id="MobiDB-lite"/>
    </source>
</evidence>
<evidence type="ECO:0000313" key="3">
    <source>
        <dbReference type="Proteomes" id="UP000552864"/>
    </source>
</evidence>
<comment type="caution">
    <text evidence="2">The sequence shown here is derived from an EMBL/GenBank/DDBJ whole genome shotgun (WGS) entry which is preliminary data.</text>
</comment>
<dbReference type="AlphaFoldDB" id="A0A847SJI9"/>
<organism evidence="2 3">
    <name type="scientific">Chitinophaga eiseniae</name>
    <dbReference type="NCBI Taxonomy" id="634771"/>
    <lineage>
        <taxon>Bacteria</taxon>
        <taxon>Pseudomonadati</taxon>
        <taxon>Bacteroidota</taxon>
        <taxon>Chitinophagia</taxon>
        <taxon>Chitinophagales</taxon>
        <taxon>Chitinophagaceae</taxon>
        <taxon>Chitinophaga</taxon>
    </lineage>
</organism>
<dbReference type="Proteomes" id="UP000552864">
    <property type="component" value="Unassembled WGS sequence"/>
</dbReference>
<accession>A0A847SJI9</accession>
<evidence type="ECO:0000313" key="2">
    <source>
        <dbReference type="EMBL" id="NLR77299.1"/>
    </source>
</evidence>
<name>A0A847SJI9_9BACT</name>
<protein>
    <submittedName>
        <fullName evidence="2">Uncharacterized protein</fullName>
    </submittedName>
</protein>
<feature type="compositionally biased region" description="Basic and acidic residues" evidence="1">
    <location>
        <begin position="114"/>
        <end position="126"/>
    </location>
</feature>
<dbReference type="EMBL" id="JABAHZ010000001">
    <property type="protein sequence ID" value="NLR77299.1"/>
    <property type="molecule type" value="Genomic_DNA"/>
</dbReference>
<dbReference type="RefSeq" id="WP_168736706.1">
    <property type="nucleotide sequence ID" value="NZ_JABAHZ010000001.1"/>
</dbReference>
<proteinExistence type="predicted"/>
<sequence length="719" mass="78547">MPIEDISEKTQLIQCFTPSMVAGRYDVTVAQTITAAKPVDGKYLPPPGPVAQASLAFDIDAARFVLNPADIYSVYPPEGQGGYFSESLPHIVFSRRTLPWERTIDGKPPVFQRAPEEEPRGVPRDPIKSPPVPWMALLLFEETEAPALTSRKLAELITPGPGIIGPAIAGKENTTANGLQLMPWEDAADSCNCIDITAAQFLEYIPALSAAALLAHSKKVRIVHKDRNGIVDLDDQDTALFSTIVGNRLPGSNQMNTAVLVSLEGFQDYIATNKGGAALKTISPDQQIVRMAALASWSFHNSGDTSFTTLINDLSLKPLVIGNTNVDAVLSKYLDTGYTAIQHLTRAGASIASWYHGPLVPQLSYQPATAVSFSSSDAALRYDTTTGMMDISFAAAWQLGRMLGLERQGFAKAVQAWRIAVKQAQIRKNKSDTVSKLMGAYPGDTIREKVISYLDGNNTAVSTGETLPGIGAEMGIPGEVQDFLGQLFCLKGIPFKYLVPDEKYLEKESLAFFYVDANWMAALMDGALSIGRSNRSQLIIDQAMAGNFLPAAYDVQQKVQVQEEDFFVLNVTGFLLRSNLVSGWRGIEIAAYDNQDQLLPAFRFERIDEDIFLGIFNGNVARVVITQPYEGLHFGVKIDNGQWEKDLKSTDSKGDIVINNSMNVNDALKQLINTKRIIDVGGLSIAMQQHLAADIFTSAEFAFQMVDSPVRKTFTIKQA</sequence>
<keyword evidence="3" id="KW-1185">Reference proteome</keyword>
<gene>
    <name evidence="2" type="ORF">HGH91_01605</name>
</gene>
<feature type="region of interest" description="Disordered" evidence="1">
    <location>
        <begin position="104"/>
        <end position="126"/>
    </location>
</feature>
<reference evidence="2 3" key="1">
    <citation type="submission" date="2020-04" db="EMBL/GenBank/DDBJ databases">
        <authorList>
            <person name="Yin C."/>
        </authorList>
    </citation>
    <scope>NUCLEOTIDE SEQUENCE [LARGE SCALE GENOMIC DNA]</scope>
    <source>
        <strain evidence="2 3">Ak56</strain>
    </source>
</reference>